<evidence type="ECO:0000259" key="7">
    <source>
        <dbReference type="PROSITE" id="PS50901"/>
    </source>
</evidence>
<dbReference type="Gene3D" id="3.40.50.300">
    <property type="entry name" value="P-loop containing nucleotide triphosphate hydrolases"/>
    <property type="match status" value="1"/>
</dbReference>
<keyword evidence="2 5" id="KW-0547">Nucleotide-binding</keyword>
<reference evidence="8 9" key="1">
    <citation type="submission" date="2023-04" db="EMBL/GenBank/DDBJ databases">
        <title>A novel bacteria isolated from coastal sediment.</title>
        <authorList>
            <person name="Liu X.-J."/>
            <person name="Du Z.-J."/>
        </authorList>
    </citation>
    <scope>NUCLEOTIDE SEQUENCE [LARGE SCALE GENOMIC DNA]</scope>
    <source>
        <strain evidence="8 9">SDUM461004</strain>
    </source>
</reference>
<organism evidence="8 9">
    <name type="scientific">Thalassobacterium sedimentorum</name>
    <dbReference type="NCBI Taxonomy" id="3041258"/>
    <lineage>
        <taxon>Bacteria</taxon>
        <taxon>Pseudomonadati</taxon>
        <taxon>Verrucomicrobiota</taxon>
        <taxon>Opitutia</taxon>
        <taxon>Puniceicoccales</taxon>
        <taxon>Coraliomargaritaceae</taxon>
        <taxon>Thalassobacterium</taxon>
    </lineage>
</organism>
<keyword evidence="3 5" id="KW-0067">ATP-binding</keyword>
<dbReference type="InterPro" id="IPR003593">
    <property type="entry name" value="AAA+_ATPase"/>
</dbReference>
<dbReference type="Proteomes" id="UP001243717">
    <property type="component" value="Unassembled WGS sequence"/>
</dbReference>
<dbReference type="InterPro" id="IPR018541">
    <property type="entry name" value="Ftsk_gamma"/>
</dbReference>
<dbReference type="InterPro" id="IPR036388">
    <property type="entry name" value="WH-like_DNA-bd_sf"/>
</dbReference>
<feature type="domain" description="FtsK" evidence="7">
    <location>
        <begin position="330"/>
        <end position="520"/>
    </location>
</feature>
<dbReference type="Gene3D" id="3.30.980.40">
    <property type="match status" value="1"/>
</dbReference>
<sequence>MALPFSRKKSSLRLMKAGINRLVDTIEAMKESVTGPDEEEEEIEYEWVEYEVDDDHELAEDEVLAEDIPSEQEADIEEEDEDDALPDTIVSEAEKEQAVMAAEAAELATWRAELDALHKDREERSTYFKTYLSDSEARFERMLEGTRAQLAGEDPRSREIADEVAKVAAEGALAAEAAPEPEPVVQPVDLSEYQRPTMELLDKPDISSVTLVTPEALEAQKNALQDAIDSFAIDAHVYDALIGPRITQFRVQPGMGVRVESITALQKNIALALATTNIRMQAPIPGEPFVGIEIGNSNSVPISLRTILQSKAWRDCDYEIPLVMGLDIQGKPIITDLAKAPHLLIAGATGSGKSVSMSTLILSMLYKFKPDELELVLIDPKRVEFGLFRQVPHLIHSVVADAKPAVQVLKWVVAEMERRYEVLAEKQVRNIAGYNQKAEAEGFKKMPFTVVIIDELADLMMTSKGDAEGALARIAQLSRAVGIHTIVATQRPSVNVITGIIKANYPTRIAFQVSSNVDSRTILDCKGAESLLGRGDFLFNPPGIARLIRIQSPMVEDHEIIKVVEHISGQRLPEFRVDLSSVAPIDQAGTQIGIDGIEGEDDEALLKKAMLTVAESQKASTSFLQRRLRIGYNRAALLMEELEDRMHVGPQNGSTPREVFITPEEVEWCKQ</sequence>
<comment type="similarity">
    <text evidence="1">Belongs to the FtsK/SpoIIIE/SftA family.</text>
</comment>
<dbReference type="SMART" id="SM00382">
    <property type="entry name" value="AAA"/>
    <property type="match status" value="1"/>
</dbReference>
<dbReference type="Pfam" id="PF17854">
    <property type="entry name" value="FtsK_alpha"/>
    <property type="match status" value="1"/>
</dbReference>
<gene>
    <name evidence="8" type="ORF">QEH59_08115</name>
</gene>
<proteinExistence type="inferred from homology"/>
<evidence type="ECO:0000256" key="5">
    <source>
        <dbReference type="PROSITE-ProRule" id="PRU00289"/>
    </source>
</evidence>
<dbReference type="SMART" id="SM00843">
    <property type="entry name" value="Ftsk_gamma"/>
    <property type="match status" value="1"/>
</dbReference>
<dbReference type="SUPFAM" id="SSF46785">
    <property type="entry name" value="Winged helix' DNA-binding domain"/>
    <property type="match status" value="1"/>
</dbReference>
<dbReference type="Pfam" id="PF09397">
    <property type="entry name" value="FtsK_gamma"/>
    <property type="match status" value="1"/>
</dbReference>
<dbReference type="PANTHER" id="PTHR22683">
    <property type="entry name" value="SPORULATION PROTEIN RELATED"/>
    <property type="match status" value="1"/>
</dbReference>
<evidence type="ECO:0000256" key="1">
    <source>
        <dbReference type="ARBA" id="ARBA00006474"/>
    </source>
</evidence>
<evidence type="ECO:0000313" key="8">
    <source>
        <dbReference type="EMBL" id="MDQ8194387.1"/>
    </source>
</evidence>
<dbReference type="RefSeq" id="WP_308984862.1">
    <property type="nucleotide sequence ID" value="NZ_JARXIC010000010.1"/>
</dbReference>
<name>A0ABU1AHT6_9BACT</name>
<evidence type="ECO:0000256" key="4">
    <source>
        <dbReference type="ARBA" id="ARBA00023125"/>
    </source>
</evidence>
<evidence type="ECO:0000256" key="6">
    <source>
        <dbReference type="SAM" id="MobiDB-lite"/>
    </source>
</evidence>
<dbReference type="PANTHER" id="PTHR22683:SF41">
    <property type="entry name" value="DNA TRANSLOCASE FTSK"/>
    <property type="match status" value="1"/>
</dbReference>
<dbReference type="EMBL" id="JARXIC010000010">
    <property type="protein sequence ID" value="MDQ8194387.1"/>
    <property type="molecule type" value="Genomic_DNA"/>
</dbReference>
<comment type="caution">
    <text evidence="8">The sequence shown here is derived from an EMBL/GenBank/DDBJ whole genome shotgun (WGS) entry which is preliminary data.</text>
</comment>
<evidence type="ECO:0000313" key="9">
    <source>
        <dbReference type="Proteomes" id="UP001243717"/>
    </source>
</evidence>
<keyword evidence="9" id="KW-1185">Reference proteome</keyword>
<feature type="region of interest" description="Disordered" evidence="6">
    <location>
        <begin position="65"/>
        <end position="85"/>
    </location>
</feature>
<dbReference type="InterPro" id="IPR050206">
    <property type="entry name" value="FtsK/SpoIIIE/SftA"/>
</dbReference>
<dbReference type="Pfam" id="PF01580">
    <property type="entry name" value="FtsK_SpoIIIE"/>
    <property type="match status" value="1"/>
</dbReference>
<accession>A0ABU1AHT6</accession>
<dbReference type="InterPro" id="IPR027417">
    <property type="entry name" value="P-loop_NTPase"/>
</dbReference>
<dbReference type="InterPro" id="IPR002543">
    <property type="entry name" value="FtsK_dom"/>
</dbReference>
<dbReference type="InterPro" id="IPR036390">
    <property type="entry name" value="WH_DNA-bd_sf"/>
</dbReference>
<dbReference type="InterPro" id="IPR041027">
    <property type="entry name" value="FtsK_alpha"/>
</dbReference>
<evidence type="ECO:0000256" key="2">
    <source>
        <dbReference type="ARBA" id="ARBA00022741"/>
    </source>
</evidence>
<dbReference type="SUPFAM" id="SSF52540">
    <property type="entry name" value="P-loop containing nucleoside triphosphate hydrolases"/>
    <property type="match status" value="1"/>
</dbReference>
<evidence type="ECO:0000256" key="3">
    <source>
        <dbReference type="ARBA" id="ARBA00022840"/>
    </source>
</evidence>
<feature type="binding site" evidence="5">
    <location>
        <begin position="347"/>
        <end position="354"/>
    </location>
    <ligand>
        <name>ATP</name>
        <dbReference type="ChEBI" id="CHEBI:30616"/>
    </ligand>
</feature>
<protein>
    <submittedName>
        <fullName evidence="8">DNA translocase FtsK</fullName>
    </submittedName>
</protein>
<dbReference type="PROSITE" id="PS50901">
    <property type="entry name" value="FTSK"/>
    <property type="match status" value="1"/>
</dbReference>
<dbReference type="Gene3D" id="1.10.10.10">
    <property type="entry name" value="Winged helix-like DNA-binding domain superfamily/Winged helix DNA-binding domain"/>
    <property type="match status" value="1"/>
</dbReference>
<keyword evidence="4" id="KW-0238">DNA-binding</keyword>